<keyword evidence="4" id="KW-1185">Reference proteome</keyword>
<gene>
    <name evidence="3" type="primary">PARPA_00898.1 scaffold 1232</name>
</gene>
<feature type="compositionally biased region" description="Acidic residues" evidence="2">
    <location>
        <begin position="61"/>
        <end position="71"/>
    </location>
</feature>
<organism evidence="3 4">
    <name type="scientific">Parasitella parasitica</name>
    <dbReference type="NCBI Taxonomy" id="35722"/>
    <lineage>
        <taxon>Eukaryota</taxon>
        <taxon>Fungi</taxon>
        <taxon>Fungi incertae sedis</taxon>
        <taxon>Mucoromycota</taxon>
        <taxon>Mucoromycotina</taxon>
        <taxon>Mucoromycetes</taxon>
        <taxon>Mucorales</taxon>
        <taxon>Mucorineae</taxon>
        <taxon>Mucoraceae</taxon>
        <taxon>Parasitella</taxon>
    </lineage>
</organism>
<feature type="region of interest" description="Disordered" evidence="2">
    <location>
        <begin position="1"/>
        <end position="84"/>
    </location>
</feature>
<evidence type="ECO:0000313" key="4">
    <source>
        <dbReference type="Proteomes" id="UP000054107"/>
    </source>
</evidence>
<name>A0A0B7MWD5_9FUNG</name>
<evidence type="ECO:0000313" key="3">
    <source>
        <dbReference type="EMBL" id="CEP07600.1"/>
    </source>
</evidence>
<accession>A0A0B7MWD5</accession>
<feature type="compositionally biased region" description="Basic and acidic residues" evidence="2">
    <location>
        <begin position="73"/>
        <end position="83"/>
    </location>
</feature>
<protein>
    <submittedName>
        <fullName evidence="3">Uncharacterized protein</fullName>
    </submittedName>
</protein>
<sequence>MYKKRKTVYNDLKLKSNDEISHSSNENEREFSPVSSVASSIASERSRSNMSASVSARQIESDVEPNDEPNDETSVRSNDESVVRDVNPPVEFRSRKFVNPPRQEGNIKRMKYDRDVKALIPKKVEWQVMQEPCRMQMRQILSDSYRKTLSNIAGSGAHGDLSEETQQKGQRLLLPIAASIDKELRLMLIPGKVDKKLLDSDLPEAHRKLYSEVEDSYRKLTELSIKVSKKETEVAFLKEELSELEERYKTIKESHVSWFLALSSSCSLTEFVL</sequence>
<evidence type="ECO:0000256" key="2">
    <source>
        <dbReference type="SAM" id="MobiDB-lite"/>
    </source>
</evidence>
<dbReference type="EMBL" id="LN719346">
    <property type="protein sequence ID" value="CEP07600.1"/>
    <property type="molecule type" value="Genomic_DNA"/>
</dbReference>
<keyword evidence="1" id="KW-0175">Coiled coil</keyword>
<dbReference type="Proteomes" id="UP000054107">
    <property type="component" value="Unassembled WGS sequence"/>
</dbReference>
<dbReference type="AlphaFoldDB" id="A0A0B7MWD5"/>
<dbReference type="OrthoDB" id="2241489at2759"/>
<reference evidence="3 4" key="1">
    <citation type="submission" date="2014-09" db="EMBL/GenBank/DDBJ databases">
        <authorList>
            <person name="Ellenberger Sabrina"/>
        </authorList>
    </citation>
    <scope>NUCLEOTIDE SEQUENCE [LARGE SCALE GENOMIC DNA]</scope>
    <source>
        <strain evidence="3 4">CBS 412.66</strain>
    </source>
</reference>
<feature type="compositionally biased region" description="Low complexity" evidence="2">
    <location>
        <begin position="32"/>
        <end position="51"/>
    </location>
</feature>
<feature type="compositionally biased region" description="Basic and acidic residues" evidence="2">
    <location>
        <begin position="12"/>
        <end position="31"/>
    </location>
</feature>
<evidence type="ECO:0000256" key="1">
    <source>
        <dbReference type="SAM" id="Coils"/>
    </source>
</evidence>
<proteinExistence type="predicted"/>
<feature type="coiled-coil region" evidence="1">
    <location>
        <begin position="220"/>
        <end position="254"/>
    </location>
</feature>